<keyword evidence="2" id="KW-0472">Membrane</keyword>
<evidence type="ECO:0000256" key="2">
    <source>
        <dbReference type="SAM" id="Phobius"/>
    </source>
</evidence>
<keyword evidence="3" id="KW-0732">Signal</keyword>
<gene>
    <name evidence="4" type="ORF">BT96DRAFT_533414</name>
</gene>
<feature type="chain" id="PRO_5025400243" evidence="3">
    <location>
        <begin position="18"/>
        <end position="185"/>
    </location>
</feature>
<name>A0A6A4IMR4_9AGAR</name>
<dbReference type="EMBL" id="ML769387">
    <property type="protein sequence ID" value="KAE9409724.1"/>
    <property type="molecule type" value="Genomic_DNA"/>
</dbReference>
<protein>
    <submittedName>
        <fullName evidence="4">Uncharacterized protein</fullName>
    </submittedName>
</protein>
<proteinExistence type="predicted"/>
<keyword evidence="2" id="KW-0812">Transmembrane</keyword>
<sequence>MLFPLLTVLVVASSANAQFGDDNNNNFNHNTTTRIIAGIVVVVLFLIALSLLSISYRRRQRRRLLAPTIALTRPPPPPGYWSSAQGPGGPTPFEHQTPYYSPGYAPQQYPAHTGYDATPGIFSPPTGLPPGLPKEGYASGGYASPPSHVGYGAGYGEGSTTSPPYDGYLPPLGPPPQAHVSDSKA</sequence>
<dbReference type="Proteomes" id="UP000799118">
    <property type="component" value="Unassembled WGS sequence"/>
</dbReference>
<evidence type="ECO:0000313" key="5">
    <source>
        <dbReference type="Proteomes" id="UP000799118"/>
    </source>
</evidence>
<organism evidence="4 5">
    <name type="scientific">Gymnopus androsaceus JB14</name>
    <dbReference type="NCBI Taxonomy" id="1447944"/>
    <lineage>
        <taxon>Eukaryota</taxon>
        <taxon>Fungi</taxon>
        <taxon>Dikarya</taxon>
        <taxon>Basidiomycota</taxon>
        <taxon>Agaricomycotina</taxon>
        <taxon>Agaricomycetes</taxon>
        <taxon>Agaricomycetidae</taxon>
        <taxon>Agaricales</taxon>
        <taxon>Marasmiineae</taxon>
        <taxon>Omphalotaceae</taxon>
        <taxon>Gymnopus</taxon>
    </lineage>
</organism>
<feature type="region of interest" description="Disordered" evidence="1">
    <location>
        <begin position="76"/>
        <end position="185"/>
    </location>
</feature>
<keyword evidence="5" id="KW-1185">Reference proteome</keyword>
<evidence type="ECO:0000256" key="3">
    <source>
        <dbReference type="SAM" id="SignalP"/>
    </source>
</evidence>
<feature type="transmembrane region" description="Helical" evidence="2">
    <location>
        <begin position="33"/>
        <end position="54"/>
    </location>
</feature>
<feature type="signal peptide" evidence="3">
    <location>
        <begin position="1"/>
        <end position="17"/>
    </location>
</feature>
<evidence type="ECO:0000256" key="1">
    <source>
        <dbReference type="SAM" id="MobiDB-lite"/>
    </source>
</evidence>
<dbReference type="AlphaFoldDB" id="A0A6A4IMR4"/>
<accession>A0A6A4IMR4</accession>
<keyword evidence="2" id="KW-1133">Transmembrane helix</keyword>
<reference evidence="4" key="1">
    <citation type="journal article" date="2019" name="Environ. Microbiol.">
        <title>Fungal ecological strategies reflected in gene transcription - a case study of two litter decomposers.</title>
        <authorList>
            <person name="Barbi F."/>
            <person name="Kohler A."/>
            <person name="Barry K."/>
            <person name="Baskaran P."/>
            <person name="Daum C."/>
            <person name="Fauchery L."/>
            <person name="Ihrmark K."/>
            <person name="Kuo A."/>
            <person name="LaButti K."/>
            <person name="Lipzen A."/>
            <person name="Morin E."/>
            <person name="Grigoriev I.V."/>
            <person name="Henrissat B."/>
            <person name="Lindahl B."/>
            <person name="Martin F."/>
        </authorList>
    </citation>
    <scope>NUCLEOTIDE SEQUENCE</scope>
    <source>
        <strain evidence="4">JB14</strain>
    </source>
</reference>
<evidence type="ECO:0000313" key="4">
    <source>
        <dbReference type="EMBL" id="KAE9409724.1"/>
    </source>
</evidence>